<dbReference type="EMBL" id="JAJHUN010000011">
    <property type="protein sequence ID" value="KAJ4144746.1"/>
    <property type="molecule type" value="Genomic_DNA"/>
</dbReference>
<proteinExistence type="predicted"/>
<accession>A0A9W8Q3N0</accession>
<protein>
    <submittedName>
        <fullName evidence="1">Uncharacterized protein</fullName>
    </submittedName>
</protein>
<comment type="caution">
    <text evidence="1">The sequence shown here is derived from an EMBL/GenBank/DDBJ whole genome shotgun (WGS) entry which is preliminary data.</text>
</comment>
<dbReference type="GeneID" id="80890776"/>
<organism evidence="1 2">
    <name type="scientific">Akanthomyces muscarius</name>
    <name type="common">Entomopathogenic fungus</name>
    <name type="synonym">Lecanicillium muscarium</name>
    <dbReference type="NCBI Taxonomy" id="2231603"/>
    <lineage>
        <taxon>Eukaryota</taxon>
        <taxon>Fungi</taxon>
        <taxon>Dikarya</taxon>
        <taxon>Ascomycota</taxon>
        <taxon>Pezizomycotina</taxon>
        <taxon>Sordariomycetes</taxon>
        <taxon>Hypocreomycetidae</taxon>
        <taxon>Hypocreales</taxon>
        <taxon>Cordycipitaceae</taxon>
        <taxon>Akanthomyces</taxon>
    </lineage>
</organism>
<evidence type="ECO:0000313" key="1">
    <source>
        <dbReference type="EMBL" id="KAJ4144746.1"/>
    </source>
</evidence>
<name>A0A9W8Q3N0_AKAMU</name>
<sequence length="86" mass="9303">MTTCPRADSFYLPCQFPSAPAGSVSSIPYIVALESLLLFCFLGSLSSVSFGHVILHLFATVEAVHRSVDEHSTCPRSSTTHWNATT</sequence>
<keyword evidence="2" id="KW-1185">Reference proteome</keyword>
<dbReference type="RefSeq" id="XP_056048416.1">
    <property type="nucleotide sequence ID" value="XM_056194715.1"/>
</dbReference>
<dbReference type="AlphaFoldDB" id="A0A9W8Q3N0"/>
<dbReference type="KEGG" id="amus:LMH87_003617"/>
<reference evidence="1" key="1">
    <citation type="journal article" date="2023" name="Access Microbiol">
        <title>De-novo genome assembly for Akanthomyces muscarius, a biocontrol agent of insect agricultural pests.</title>
        <authorList>
            <person name="Erdos Z."/>
            <person name="Studholme D.J."/>
            <person name="Raymond B."/>
            <person name="Sharma M."/>
        </authorList>
    </citation>
    <scope>NUCLEOTIDE SEQUENCE</scope>
    <source>
        <strain evidence="1">Ve6</strain>
    </source>
</reference>
<dbReference type="Proteomes" id="UP001144673">
    <property type="component" value="Chromosome 2"/>
</dbReference>
<gene>
    <name evidence="1" type="ORF">LMH87_003617</name>
</gene>
<evidence type="ECO:0000313" key="2">
    <source>
        <dbReference type="Proteomes" id="UP001144673"/>
    </source>
</evidence>